<reference evidence="5" key="1">
    <citation type="journal article" date="2013" name="Nature">
        <title>Pan genome of the phytoplankton Emiliania underpins its global distribution.</title>
        <authorList>
            <person name="Read B.A."/>
            <person name="Kegel J."/>
            <person name="Klute M.J."/>
            <person name="Kuo A."/>
            <person name="Lefebvre S.C."/>
            <person name="Maumus F."/>
            <person name="Mayer C."/>
            <person name="Miller J."/>
            <person name="Monier A."/>
            <person name="Salamov A."/>
            <person name="Young J."/>
            <person name="Aguilar M."/>
            <person name="Claverie J.M."/>
            <person name="Frickenhaus S."/>
            <person name="Gonzalez K."/>
            <person name="Herman E.K."/>
            <person name="Lin Y.C."/>
            <person name="Napier J."/>
            <person name="Ogata H."/>
            <person name="Sarno A.F."/>
            <person name="Shmutz J."/>
            <person name="Schroeder D."/>
            <person name="de Vargas C."/>
            <person name="Verret F."/>
            <person name="von Dassow P."/>
            <person name="Valentin K."/>
            <person name="Van de Peer Y."/>
            <person name="Wheeler G."/>
            <person name="Dacks J.B."/>
            <person name="Delwiche C.F."/>
            <person name="Dyhrman S.T."/>
            <person name="Glockner G."/>
            <person name="John U."/>
            <person name="Richards T."/>
            <person name="Worden A.Z."/>
            <person name="Zhang X."/>
            <person name="Grigoriev I.V."/>
            <person name="Allen A.E."/>
            <person name="Bidle K."/>
            <person name="Borodovsky M."/>
            <person name="Bowler C."/>
            <person name="Brownlee C."/>
            <person name="Cock J.M."/>
            <person name="Elias M."/>
            <person name="Gladyshev V.N."/>
            <person name="Groth M."/>
            <person name="Guda C."/>
            <person name="Hadaegh A."/>
            <person name="Iglesias-Rodriguez M.D."/>
            <person name="Jenkins J."/>
            <person name="Jones B.M."/>
            <person name="Lawson T."/>
            <person name="Leese F."/>
            <person name="Lindquist E."/>
            <person name="Lobanov A."/>
            <person name="Lomsadze A."/>
            <person name="Malik S.B."/>
            <person name="Marsh M.E."/>
            <person name="Mackinder L."/>
            <person name="Mock T."/>
            <person name="Mueller-Roeber B."/>
            <person name="Pagarete A."/>
            <person name="Parker M."/>
            <person name="Probert I."/>
            <person name="Quesneville H."/>
            <person name="Raines C."/>
            <person name="Rensing S.A."/>
            <person name="Riano-Pachon D.M."/>
            <person name="Richier S."/>
            <person name="Rokitta S."/>
            <person name="Shiraiwa Y."/>
            <person name="Soanes D.M."/>
            <person name="van der Giezen M."/>
            <person name="Wahlund T.M."/>
            <person name="Williams B."/>
            <person name="Wilson W."/>
            <person name="Wolfe G."/>
            <person name="Wurch L.L."/>
        </authorList>
    </citation>
    <scope>NUCLEOTIDE SEQUENCE</scope>
</reference>
<dbReference type="InterPro" id="IPR002048">
    <property type="entry name" value="EF_hand_dom"/>
</dbReference>
<dbReference type="InterPro" id="IPR011992">
    <property type="entry name" value="EF-hand-dom_pair"/>
</dbReference>
<dbReference type="PROSITE" id="PS50222">
    <property type="entry name" value="EF_HAND_2"/>
    <property type="match status" value="1"/>
</dbReference>
<feature type="transmembrane region" description="Helical" evidence="2">
    <location>
        <begin position="706"/>
        <end position="725"/>
    </location>
</feature>
<dbReference type="AlphaFoldDB" id="A0A0D3I3H4"/>
<reference evidence="4" key="2">
    <citation type="submission" date="2024-10" db="UniProtKB">
        <authorList>
            <consortium name="EnsemblProtists"/>
        </authorList>
    </citation>
    <scope>IDENTIFICATION</scope>
</reference>
<feature type="transmembrane region" description="Helical" evidence="2">
    <location>
        <begin position="448"/>
        <end position="477"/>
    </location>
</feature>
<dbReference type="InterPro" id="IPR018247">
    <property type="entry name" value="EF_Hand_1_Ca_BS"/>
</dbReference>
<evidence type="ECO:0000259" key="3">
    <source>
        <dbReference type="PROSITE" id="PS50222"/>
    </source>
</evidence>
<keyword evidence="2" id="KW-0472">Membrane</keyword>
<name>A0A0D3I3H4_EMIH1</name>
<dbReference type="PaxDb" id="2903-EOD05809"/>
<sequence>MAGAARRAAAAWRRGGRRHLLEGLGEKLPKPPRSLGCIFYSMFVLIDDLTLIPLRQYFLSGSRGFRAFVSANVRRTDPRAPLATFEDFYTLYVLFCTQNEINPLSTDKLLREIRFDRGLGSRRGGLTMQTHTARRIRGLAWKRAGPLAASTPRSPFSPLSPAAREWSRGGGAPPALERVLTRGWLAEAALPEELPREHAEALADFIFDQCELGSGREFIDLDDREAVGEEAGQKAVSVGFASRFEAWCKREGRPAVSLDGQLWASALPTAAEFFPAVRVRVVYGGAWVAAGGARGGGGGGGDCGVAGSSWCGGRCFGPEGVHGLPSPSWYAIAAAAPFFHLCIFVPLPLLLLVFVMRVQDLWAVTVAPPTVHGAEPEISLDLFRPNFFTLLQQRASGDLYLLPLVEGVLYEWLAVCIATLVRLLLYYADVDEKACPPMARYLIRGVRYAYSALFTLHIWLYCSLAMMVCCWVVLAAALDPTRFLAFGTAILTTVSAVAWWTSAMMRAARRFRAWVRTALDRMLHTRVRLAALAIQRAALVEDYQRDTLSDPAAAAVAKAELESLTAEEKRLRAVQGRGLWQGGRAGEGEAEPVDASTIFDTLDRDRDDLISMAEFEYFFETLELPLQKGALVALHAQLDVDGEGTVSLGEFEAGWEEVLDAVMEQALVAAGFSARQILLYGLALLAMVSLGAAFILVALSGWRRESLSAMVVESGLIAAVGGITARYREKSDAEKTAEELSRIVNDAVAGAEAASKPKQD</sequence>
<dbReference type="SUPFAM" id="SSF47473">
    <property type="entry name" value="EF-hand"/>
    <property type="match status" value="1"/>
</dbReference>
<dbReference type="GO" id="GO:0005509">
    <property type="term" value="F:calcium ion binding"/>
    <property type="evidence" value="ECO:0007669"/>
    <property type="project" value="InterPro"/>
</dbReference>
<feature type="transmembrane region" description="Helical" evidence="2">
    <location>
        <begin position="483"/>
        <end position="502"/>
    </location>
</feature>
<dbReference type="GeneID" id="17251899"/>
<keyword evidence="1" id="KW-0106">Calcium</keyword>
<dbReference type="Gene3D" id="1.10.238.10">
    <property type="entry name" value="EF-hand"/>
    <property type="match status" value="1"/>
</dbReference>
<dbReference type="EnsemblProtists" id="EOD05809">
    <property type="protein sequence ID" value="EOD05809"/>
    <property type="gene ID" value="EMIHUDRAFT_453629"/>
</dbReference>
<dbReference type="HOGENOM" id="CLU_367031_0_0_1"/>
<dbReference type="RefSeq" id="XP_005758238.1">
    <property type="nucleotide sequence ID" value="XM_005758181.1"/>
</dbReference>
<keyword evidence="2" id="KW-1133">Transmembrane helix</keyword>
<protein>
    <recommendedName>
        <fullName evidence="3">EF-hand domain-containing protein</fullName>
    </recommendedName>
</protein>
<feature type="transmembrane region" description="Helical" evidence="2">
    <location>
        <begin position="329"/>
        <end position="355"/>
    </location>
</feature>
<proteinExistence type="predicted"/>
<keyword evidence="2" id="KW-0812">Transmembrane</keyword>
<feature type="domain" description="EF-hand" evidence="3">
    <location>
        <begin position="590"/>
        <end position="625"/>
    </location>
</feature>
<keyword evidence="5" id="KW-1185">Reference proteome</keyword>
<accession>A0A0D3I3H4</accession>
<evidence type="ECO:0000256" key="1">
    <source>
        <dbReference type="ARBA" id="ARBA00022837"/>
    </source>
</evidence>
<dbReference type="PROSITE" id="PS00018">
    <property type="entry name" value="EF_HAND_1"/>
    <property type="match status" value="2"/>
</dbReference>
<evidence type="ECO:0000313" key="4">
    <source>
        <dbReference type="EnsemblProtists" id="EOD05809"/>
    </source>
</evidence>
<evidence type="ECO:0000256" key="2">
    <source>
        <dbReference type="SAM" id="Phobius"/>
    </source>
</evidence>
<evidence type="ECO:0000313" key="5">
    <source>
        <dbReference type="Proteomes" id="UP000013827"/>
    </source>
</evidence>
<organism evidence="4 5">
    <name type="scientific">Emiliania huxleyi (strain CCMP1516)</name>
    <dbReference type="NCBI Taxonomy" id="280463"/>
    <lineage>
        <taxon>Eukaryota</taxon>
        <taxon>Haptista</taxon>
        <taxon>Haptophyta</taxon>
        <taxon>Prymnesiophyceae</taxon>
        <taxon>Isochrysidales</taxon>
        <taxon>Noelaerhabdaceae</taxon>
        <taxon>Emiliania</taxon>
    </lineage>
</organism>
<dbReference type="KEGG" id="ehx:EMIHUDRAFT_453629"/>
<dbReference type="Proteomes" id="UP000013827">
    <property type="component" value="Unassembled WGS sequence"/>
</dbReference>
<feature type="transmembrane region" description="Helical" evidence="2">
    <location>
        <begin position="677"/>
        <end position="700"/>
    </location>
</feature>